<dbReference type="GeneID" id="14309399"/>
<dbReference type="OrthoDB" id="115795at2157"/>
<evidence type="ECO:0000313" key="2">
    <source>
        <dbReference type="Proteomes" id="UP000010824"/>
    </source>
</evidence>
<evidence type="ECO:0000313" key="1">
    <source>
        <dbReference type="EMBL" id="AGB03020.1"/>
    </source>
</evidence>
<name>L0HG70_METFS</name>
<dbReference type="AlphaFoldDB" id="L0HG70"/>
<reference evidence="1 2" key="2">
    <citation type="journal article" date="2014" name="Genome Announc.">
        <title>Complete Genome Sequence of Methanoregula formicica SMSPT, a Mesophilic Hydrogenotrophic Methanogen Isolated from a Methanogenic Upflow Anaerobic Sludge Blanket Reactor.</title>
        <authorList>
            <person name="Yamamoto K."/>
            <person name="Tamaki H."/>
            <person name="Cadillo-Quiroz H."/>
            <person name="Imachi H."/>
            <person name="Kyrpides N."/>
            <person name="Woyke T."/>
            <person name="Goodwin L."/>
            <person name="Zinder S.H."/>
            <person name="Kamagata Y."/>
            <person name="Liu W.T."/>
        </authorList>
    </citation>
    <scope>NUCLEOTIDE SEQUENCE [LARGE SCALE GENOMIC DNA]</scope>
    <source>
        <strain evidence="2">DSM 22288 / NBRC 105244 / SMSP</strain>
    </source>
</reference>
<keyword evidence="2" id="KW-1185">Reference proteome</keyword>
<protein>
    <recommendedName>
        <fullName evidence="3">Superfamily II helicase</fullName>
    </recommendedName>
</protein>
<sequence length="150" mass="17241">MIADRARFRHAKKLERLAGYRLPELAFSGTMLETLCSRLNYDALDYGVREQILAFFNDFLRCTCKDSPLCGCPEKKFAEKVIELRENGLDHKQIASYLQDEYGIEVFPTDILSFLEDSVHVLEAISDVSRLQGRNALAEKTAEHIRLIER</sequence>
<accession>L0HG70</accession>
<gene>
    <name evidence="1" type="ordered locus">Metfor_2006</name>
</gene>
<dbReference type="InterPro" id="IPR043852">
    <property type="entry name" value="DUF5814"/>
</dbReference>
<dbReference type="EMBL" id="CP003167">
    <property type="protein sequence ID" value="AGB03020.1"/>
    <property type="molecule type" value="Genomic_DNA"/>
</dbReference>
<dbReference type="HOGENOM" id="CLU_117036_0_0_2"/>
<organism evidence="1 2">
    <name type="scientific">Methanoregula formicica (strain DSM 22288 / NBRC 105244 / SMSP)</name>
    <dbReference type="NCBI Taxonomy" id="593750"/>
    <lineage>
        <taxon>Archaea</taxon>
        <taxon>Methanobacteriati</taxon>
        <taxon>Methanobacteriota</taxon>
        <taxon>Stenosarchaea group</taxon>
        <taxon>Methanomicrobia</taxon>
        <taxon>Methanomicrobiales</taxon>
        <taxon>Methanoregulaceae</taxon>
        <taxon>Methanoregula</taxon>
    </lineage>
</organism>
<dbReference type="STRING" id="593750.Metfor_2006"/>
<evidence type="ECO:0008006" key="3">
    <source>
        <dbReference type="Google" id="ProtNLM"/>
    </source>
</evidence>
<proteinExistence type="predicted"/>
<dbReference type="KEGG" id="mfo:Metfor_2006"/>
<reference evidence="2" key="1">
    <citation type="submission" date="2011-12" db="EMBL/GenBank/DDBJ databases">
        <title>Complete sequence of Methanoregula formicicum SMSP.</title>
        <authorList>
            <person name="Lucas S."/>
            <person name="Han J."/>
            <person name="Lapidus A."/>
            <person name="Cheng J.-F."/>
            <person name="Goodwin L."/>
            <person name="Pitluck S."/>
            <person name="Peters L."/>
            <person name="Ovchinnikova G."/>
            <person name="Teshima H."/>
            <person name="Detter J.C."/>
            <person name="Han C."/>
            <person name="Tapia R."/>
            <person name="Land M."/>
            <person name="Hauser L."/>
            <person name="Kyrpides N."/>
            <person name="Ivanova N."/>
            <person name="Pagani I."/>
            <person name="Imachi H."/>
            <person name="Tamaki H."/>
            <person name="Sekiguchi Y."/>
            <person name="Kamagata Y."/>
            <person name="Cadillo-Quiroz H."/>
            <person name="Zinder S."/>
            <person name="Liu W.-T."/>
            <person name="Woyke T."/>
        </authorList>
    </citation>
    <scope>NUCLEOTIDE SEQUENCE [LARGE SCALE GENOMIC DNA]</scope>
    <source>
        <strain evidence="2">DSM 22288 / NBRC 105244 / SMSP</strain>
    </source>
</reference>
<dbReference type="RefSeq" id="WP_015285983.1">
    <property type="nucleotide sequence ID" value="NC_019943.1"/>
</dbReference>
<dbReference type="Proteomes" id="UP000010824">
    <property type="component" value="Chromosome"/>
</dbReference>
<dbReference type="eggNOG" id="arCOG03143">
    <property type="taxonomic scope" value="Archaea"/>
</dbReference>
<dbReference type="InParanoid" id="L0HG70"/>
<dbReference type="Pfam" id="PF19131">
    <property type="entry name" value="DUF5814"/>
    <property type="match status" value="1"/>
</dbReference>